<dbReference type="EMBL" id="QWGP01000005">
    <property type="protein sequence ID" value="RHZ96456.1"/>
    <property type="molecule type" value="Genomic_DNA"/>
</dbReference>
<evidence type="ECO:0000313" key="2">
    <source>
        <dbReference type="EMBL" id="RHZ96456.1"/>
    </source>
</evidence>
<dbReference type="Pfam" id="PF22262">
    <property type="entry name" value="DUF6950"/>
    <property type="match status" value="1"/>
</dbReference>
<protein>
    <recommendedName>
        <fullName evidence="1">DUF6950 domain-containing protein</fullName>
    </recommendedName>
</protein>
<dbReference type="Proteomes" id="UP000266305">
    <property type="component" value="Unassembled WGS sequence"/>
</dbReference>
<dbReference type="RefSeq" id="WP_118999683.1">
    <property type="nucleotide sequence ID" value="NZ_QWGP01000005.1"/>
</dbReference>
<evidence type="ECO:0000259" key="1">
    <source>
        <dbReference type="Pfam" id="PF22262"/>
    </source>
</evidence>
<sequence>MTRKTLGWQNRLTAYLAASATAPFRPGTLDCATFAAGAVEAMTGVDLAAEWRGRYRTLEAGRAMLAEAGFADQVDLVASLLTEVPPSMAHAGDVAVVEEGETVGLGIVQGEMIYVVTPAAGFGLVPRDRMVRAFSV</sequence>
<organism evidence="2 3">
    <name type="scientific">Cereibacter sphaeroides</name>
    <name type="common">Rhodobacter sphaeroides</name>
    <dbReference type="NCBI Taxonomy" id="1063"/>
    <lineage>
        <taxon>Bacteria</taxon>
        <taxon>Pseudomonadati</taxon>
        <taxon>Pseudomonadota</taxon>
        <taxon>Alphaproteobacteria</taxon>
        <taxon>Rhodobacterales</taxon>
        <taxon>Paracoccaceae</taxon>
        <taxon>Cereibacter</taxon>
    </lineage>
</organism>
<proteinExistence type="predicted"/>
<dbReference type="InterPro" id="IPR053802">
    <property type="entry name" value="DUF6950"/>
</dbReference>
<accession>A0AAX1UNA5</accession>
<dbReference type="AlphaFoldDB" id="A0AAX1UNA5"/>
<gene>
    <name evidence="2" type="ORF">D1114_07025</name>
</gene>
<name>A0AAX1UNA5_CERSP</name>
<feature type="domain" description="DUF6950" evidence="1">
    <location>
        <begin position="7"/>
        <end position="136"/>
    </location>
</feature>
<evidence type="ECO:0000313" key="3">
    <source>
        <dbReference type="Proteomes" id="UP000266305"/>
    </source>
</evidence>
<reference evidence="2 3" key="1">
    <citation type="submission" date="2018-08" db="EMBL/GenBank/DDBJ databases">
        <title>Draft genome sequence of Rhodobacter sphaeroides FY.</title>
        <authorList>
            <person name="Rayyan A."/>
            <person name="Meyer T.E."/>
            <person name="Kyndt J.A."/>
        </authorList>
    </citation>
    <scope>NUCLEOTIDE SEQUENCE [LARGE SCALE GENOMIC DNA]</scope>
    <source>
        <strain evidence="2 3">FY</strain>
    </source>
</reference>
<comment type="caution">
    <text evidence="2">The sequence shown here is derived from an EMBL/GenBank/DDBJ whole genome shotgun (WGS) entry which is preliminary data.</text>
</comment>